<dbReference type="InterPro" id="IPR050167">
    <property type="entry name" value="Ser_Thr_protein_kinase"/>
</dbReference>
<dbReference type="GO" id="GO:0005524">
    <property type="term" value="F:ATP binding"/>
    <property type="evidence" value="ECO:0007669"/>
    <property type="project" value="InterPro"/>
</dbReference>
<sequence>MTAWLVVLLADQKELRKLQHEGEGFFKKILQFAANVRVVVKVVGAASLFLLNASSSPIPRVSQATMDLPSQVVKPWRCNLTFSFVSESNVIANVTTPLPCCVMIEDVGLRIRFVMLNIGVDEEEVLVKMEILIKKSCFTGRSSEQERLTVEFWREADILSKLHHPNVVAFYGVVQHGPGGSMATVAEYMVDGSHRHVYLDRRKRLIIAMDAAFGMEYLHSKNIVHFDLKCDNLLVNLKDPLRPIRKVGDFGLSKIKRNTLVTGVRGTHYLEWHQLLNGRSNKVSEKVDVFSISIVLWEILIMCNANTKHVGSYLVKTLKVATSIPPLL</sequence>
<reference evidence="2 3" key="1">
    <citation type="submission" date="2020-05" db="EMBL/GenBank/DDBJ databases">
        <title>Vigna angularis (adzuki bean) Var. LongXiaoDou No. 4 denovo assembly.</title>
        <authorList>
            <person name="Xiang H."/>
        </authorList>
    </citation>
    <scope>NUCLEOTIDE SEQUENCE [LARGE SCALE GENOMIC DNA]</scope>
    <source>
        <tissue evidence="2">Leaf</tissue>
    </source>
</reference>
<dbReference type="SMART" id="SM00220">
    <property type="entry name" value="S_TKc"/>
    <property type="match status" value="1"/>
</dbReference>
<dbReference type="Gene3D" id="1.10.510.10">
    <property type="entry name" value="Transferase(Phosphotransferase) domain 1"/>
    <property type="match status" value="1"/>
</dbReference>
<dbReference type="EMBL" id="JABFOF010000002">
    <property type="protein sequence ID" value="KAG2406250.1"/>
    <property type="molecule type" value="Genomic_DNA"/>
</dbReference>
<dbReference type="GO" id="GO:0004672">
    <property type="term" value="F:protein kinase activity"/>
    <property type="evidence" value="ECO:0007669"/>
    <property type="project" value="InterPro"/>
</dbReference>
<dbReference type="InterPro" id="IPR000719">
    <property type="entry name" value="Prot_kinase_dom"/>
</dbReference>
<protein>
    <submittedName>
        <fullName evidence="2">Serine/threonine-protein kinase</fullName>
    </submittedName>
</protein>
<keyword evidence="2" id="KW-0808">Transferase</keyword>
<dbReference type="SUPFAM" id="SSF56112">
    <property type="entry name" value="Protein kinase-like (PK-like)"/>
    <property type="match status" value="1"/>
</dbReference>
<accession>A0A8T0L0R5</accession>
<keyword evidence="2" id="KW-0418">Kinase</keyword>
<gene>
    <name evidence="2" type="ORF">HKW66_Vig0055060</name>
</gene>
<evidence type="ECO:0000313" key="3">
    <source>
        <dbReference type="Proteomes" id="UP000743370"/>
    </source>
</evidence>
<dbReference type="InterPro" id="IPR011009">
    <property type="entry name" value="Kinase-like_dom_sf"/>
</dbReference>
<dbReference type="Proteomes" id="UP000743370">
    <property type="component" value="Unassembled WGS sequence"/>
</dbReference>
<evidence type="ECO:0000313" key="2">
    <source>
        <dbReference type="EMBL" id="KAG2406250.1"/>
    </source>
</evidence>
<dbReference type="GO" id="GO:0005737">
    <property type="term" value="C:cytoplasm"/>
    <property type="evidence" value="ECO:0007669"/>
    <property type="project" value="TreeGrafter"/>
</dbReference>
<dbReference type="PROSITE" id="PS50011">
    <property type="entry name" value="PROTEIN_KINASE_DOM"/>
    <property type="match status" value="1"/>
</dbReference>
<dbReference type="PANTHER" id="PTHR23257:SF957">
    <property type="entry name" value="F3O9.7 PROTEIN-RELATED"/>
    <property type="match status" value="1"/>
</dbReference>
<evidence type="ECO:0000259" key="1">
    <source>
        <dbReference type="PROSITE" id="PS50011"/>
    </source>
</evidence>
<dbReference type="AlphaFoldDB" id="A0A8T0L0R5"/>
<dbReference type="PROSITE" id="PS00108">
    <property type="entry name" value="PROTEIN_KINASE_ST"/>
    <property type="match status" value="1"/>
</dbReference>
<comment type="caution">
    <text evidence="2">The sequence shown here is derived from an EMBL/GenBank/DDBJ whole genome shotgun (WGS) entry which is preliminary data.</text>
</comment>
<name>A0A8T0L0R5_PHAAN</name>
<dbReference type="InterPro" id="IPR008271">
    <property type="entry name" value="Ser/Thr_kinase_AS"/>
</dbReference>
<dbReference type="GO" id="GO:0007165">
    <property type="term" value="P:signal transduction"/>
    <property type="evidence" value="ECO:0007669"/>
    <property type="project" value="TreeGrafter"/>
</dbReference>
<dbReference type="PANTHER" id="PTHR23257">
    <property type="entry name" value="SERINE-THREONINE PROTEIN KINASE"/>
    <property type="match status" value="1"/>
</dbReference>
<dbReference type="Pfam" id="PF07714">
    <property type="entry name" value="PK_Tyr_Ser-Thr"/>
    <property type="match status" value="1"/>
</dbReference>
<dbReference type="InterPro" id="IPR001245">
    <property type="entry name" value="Ser-Thr/Tyr_kinase_cat_dom"/>
</dbReference>
<proteinExistence type="predicted"/>
<organism evidence="2 3">
    <name type="scientific">Phaseolus angularis</name>
    <name type="common">Azuki bean</name>
    <name type="synonym">Vigna angularis</name>
    <dbReference type="NCBI Taxonomy" id="3914"/>
    <lineage>
        <taxon>Eukaryota</taxon>
        <taxon>Viridiplantae</taxon>
        <taxon>Streptophyta</taxon>
        <taxon>Embryophyta</taxon>
        <taxon>Tracheophyta</taxon>
        <taxon>Spermatophyta</taxon>
        <taxon>Magnoliopsida</taxon>
        <taxon>eudicotyledons</taxon>
        <taxon>Gunneridae</taxon>
        <taxon>Pentapetalae</taxon>
        <taxon>rosids</taxon>
        <taxon>fabids</taxon>
        <taxon>Fabales</taxon>
        <taxon>Fabaceae</taxon>
        <taxon>Papilionoideae</taxon>
        <taxon>50 kb inversion clade</taxon>
        <taxon>NPAAA clade</taxon>
        <taxon>indigoferoid/millettioid clade</taxon>
        <taxon>Phaseoleae</taxon>
        <taxon>Vigna</taxon>
    </lineage>
</organism>
<feature type="domain" description="Protein kinase" evidence="1">
    <location>
        <begin position="15"/>
        <end position="328"/>
    </location>
</feature>